<dbReference type="InterPro" id="IPR002509">
    <property type="entry name" value="NODB_dom"/>
</dbReference>
<dbReference type="PANTHER" id="PTHR46471">
    <property type="entry name" value="CHITIN DEACETYLASE"/>
    <property type="match status" value="1"/>
</dbReference>
<keyword evidence="6" id="KW-0170">Cobalt</keyword>
<sequence>MYHCWGPGKCQVPGVVALTFDDFPNERLDELLDLLKTWNATSTFFCNGPYDPRESVLQEAVLGPRVRKIYNAGHQIASHTYSHVDLNAVDRQTFMDEMTRFDDWLNELLGVSAPRYMRMPYNECNDTCARDLTLAGYEVVGYGLDTEDWKHRTPQTVHGSVKIVHDYVEALKARLIVDLTADIVLMHGFHNTTITTVAPAVLEAFSSVGFRFVSVAECLGHPRESWYR</sequence>
<keyword evidence="4" id="KW-0378">Hydrolase</keyword>
<dbReference type="InterPro" id="IPR011330">
    <property type="entry name" value="Glyco_hydro/deAcase_b/a-brl"/>
</dbReference>
<name>A0ABQ8G1I3_9PEZI</name>
<reference evidence="8 9" key="1">
    <citation type="journal article" date="2021" name="Nat. Commun.">
        <title>Genetic determinants of endophytism in the Arabidopsis root mycobiome.</title>
        <authorList>
            <person name="Mesny F."/>
            <person name="Miyauchi S."/>
            <person name="Thiergart T."/>
            <person name="Pickel B."/>
            <person name="Atanasova L."/>
            <person name="Karlsson M."/>
            <person name="Huettel B."/>
            <person name="Barry K.W."/>
            <person name="Haridas S."/>
            <person name="Chen C."/>
            <person name="Bauer D."/>
            <person name="Andreopoulos W."/>
            <person name="Pangilinan J."/>
            <person name="LaButti K."/>
            <person name="Riley R."/>
            <person name="Lipzen A."/>
            <person name="Clum A."/>
            <person name="Drula E."/>
            <person name="Henrissat B."/>
            <person name="Kohler A."/>
            <person name="Grigoriev I.V."/>
            <person name="Martin F.M."/>
            <person name="Hacquard S."/>
        </authorList>
    </citation>
    <scope>NUCLEOTIDE SEQUENCE [LARGE SCALE GENOMIC DNA]</scope>
    <source>
        <strain evidence="8 9">MPI-SDFR-AT-0080</strain>
    </source>
</reference>
<dbReference type="PROSITE" id="PS51677">
    <property type="entry name" value="NODB"/>
    <property type="match status" value="1"/>
</dbReference>
<gene>
    <name evidence="8" type="ORF">B0J12DRAFT_605603</name>
</gene>
<evidence type="ECO:0000259" key="7">
    <source>
        <dbReference type="PROSITE" id="PS51677"/>
    </source>
</evidence>
<keyword evidence="2" id="KW-0479">Metal-binding</keyword>
<evidence type="ECO:0000256" key="1">
    <source>
        <dbReference type="ARBA" id="ARBA00001941"/>
    </source>
</evidence>
<comment type="caution">
    <text evidence="8">The sequence shown here is derived from an EMBL/GenBank/DDBJ whole genome shotgun (WGS) entry which is preliminary data.</text>
</comment>
<keyword evidence="9" id="KW-1185">Reference proteome</keyword>
<organism evidence="8 9">
    <name type="scientific">Macrophomina phaseolina</name>
    <dbReference type="NCBI Taxonomy" id="35725"/>
    <lineage>
        <taxon>Eukaryota</taxon>
        <taxon>Fungi</taxon>
        <taxon>Dikarya</taxon>
        <taxon>Ascomycota</taxon>
        <taxon>Pezizomycotina</taxon>
        <taxon>Dothideomycetes</taxon>
        <taxon>Dothideomycetes incertae sedis</taxon>
        <taxon>Botryosphaeriales</taxon>
        <taxon>Botryosphaeriaceae</taxon>
        <taxon>Macrophomina</taxon>
    </lineage>
</organism>
<keyword evidence="3" id="KW-0732">Signal</keyword>
<evidence type="ECO:0000256" key="6">
    <source>
        <dbReference type="ARBA" id="ARBA00023285"/>
    </source>
</evidence>
<evidence type="ECO:0000256" key="2">
    <source>
        <dbReference type="ARBA" id="ARBA00022723"/>
    </source>
</evidence>
<dbReference type="EMBL" id="JAGTJR010000027">
    <property type="protein sequence ID" value="KAH7042126.1"/>
    <property type="molecule type" value="Genomic_DNA"/>
</dbReference>
<proteinExistence type="predicted"/>
<evidence type="ECO:0000256" key="5">
    <source>
        <dbReference type="ARBA" id="ARBA00023277"/>
    </source>
</evidence>
<feature type="domain" description="NodB homology" evidence="7">
    <location>
        <begin position="14"/>
        <end position="213"/>
    </location>
</feature>
<dbReference type="Pfam" id="PF01522">
    <property type="entry name" value="Polysacc_deac_1"/>
    <property type="match status" value="1"/>
</dbReference>
<dbReference type="Proteomes" id="UP000774617">
    <property type="component" value="Unassembled WGS sequence"/>
</dbReference>
<dbReference type="SUPFAM" id="SSF88713">
    <property type="entry name" value="Glycoside hydrolase/deacetylase"/>
    <property type="match status" value="1"/>
</dbReference>
<keyword evidence="5" id="KW-0119">Carbohydrate metabolism</keyword>
<protein>
    <recommendedName>
        <fullName evidence="7">NodB homology domain-containing protein</fullName>
    </recommendedName>
</protein>
<evidence type="ECO:0000313" key="8">
    <source>
        <dbReference type="EMBL" id="KAH7042126.1"/>
    </source>
</evidence>
<evidence type="ECO:0000256" key="4">
    <source>
        <dbReference type="ARBA" id="ARBA00022801"/>
    </source>
</evidence>
<accession>A0ABQ8G1I3</accession>
<comment type="cofactor">
    <cofactor evidence="1">
        <name>Co(2+)</name>
        <dbReference type="ChEBI" id="CHEBI:48828"/>
    </cofactor>
</comment>
<dbReference type="Gene3D" id="3.20.20.370">
    <property type="entry name" value="Glycoside hydrolase/deacetylase"/>
    <property type="match status" value="1"/>
</dbReference>
<evidence type="ECO:0000256" key="3">
    <source>
        <dbReference type="ARBA" id="ARBA00022729"/>
    </source>
</evidence>
<dbReference type="PANTHER" id="PTHR46471:SF2">
    <property type="entry name" value="CHITIN DEACETYLASE-RELATED"/>
    <property type="match status" value="1"/>
</dbReference>
<evidence type="ECO:0000313" key="9">
    <source>
        <dbReference type="Proteomes" id="UP000774617"/>
    </source>
</evidence>